<keyword evidence="7 10" id="KW-0472">Membrane</keyword>
<evidence type="ECO:0000256" key="6">
    <source>
        <dbReference type="ARBA" id="ARBA00023065"/>
    </source>
</evidence>
<name>A0ABD3RXT8_9STRA</name>
<evidence type="ECO:0000259" key="11">
    <source>
        <dbReference type="PROSITE" id="PS50042"/>
    </source>
</evidence>
<keyword evidence="13" id="KW-1185">Reference proteome</keyword>
<evidence type="ECO:0000256" key="4">
    <source>
        <dbReference type="ARBA" id="ARBA00022692"/>
    </source>
</evidence>
<evidence type="ECO:0000256" key="9">
    <source>
        <dbReference type="PROSITE-ProRule" id="PRU00023"/>
    </source>
</evidence>
<dbReference type="PRINTS" id="PR00169">
    <property type="entry name" value="KCHANNEL"/>
</dbReference>
<evidence type="ECO:0000256" key="2">
    <source>
        <dbReference type="ARBA" id="ARBA00007929"/>
    </source>
</evidence>
<dbReference type="SUPFAM" id="SSF51206">
    <property type="entry name" value="cAMP-binding domain-like"/>
    <property type="match status" value="1"/>
</dbReference>
<feature type="transmembrane region" description="Helical" evidence="10">
    <location>
        <begin position="62"/>
        <end position="83"/>
    </location>
</feature>
<keyword evidence="5 10" id="KW-1133">Transmembrane helix</keyword>
<dbReference type="EMBL" id="JALLPB020000122">
    <property type="protein sequence ID" value="KAL3817001.1"/>
    <property type="molecule type" value="Genomic_DNA"/>
</dbReference>
<dbReference type="PRINTS" id="PR01463">
    <property type="entry name" value="EAGCHANLFMLY"/>
</dbReference>
<dbReference type="GO" id="GO:0016020">
    <property type="term" value="C:membrane"/>
    <property type="evidence" value="ECO:0007669"/>
    <property type="project" value="UniProtKB-SubCell"/>
</dbReference>
<dbReference type="PANTHER" id="PTHR45743:SF2">
    <property type="entry name" value="POTASSIUM CHANNEL AKT1"/>
    <property type="match status" value="1"/>
</dbReference>
<keyword evidence="9" id="KW-0040">ANK repeat</keyword>
<dbReference type="PROSITE" id="PS50088">
    <property type="entry name" value="ANK_REPEAT"/>
    <property type="match status" value="3"/>
</dbReference>
<keyword evidence="3" id="KW-0813">Transport</keyword>
<dbReference type="Pfam" id="PF00520">
    <property type="entry name" value="Ion_trans"/>
    <property type="match status" value="1"/>
</dbReference>
<dbReference type="Gene3D" id="1.10.287.70">
    <property type="match status" value="1"/>
</dbReference>
<dbReference type="SUPFAM" id="SSF48403">
    <property type="entry name" value="Ankyrin repeat"/>
    <property type="match status" value="1"/>
</dbReference>
<comment type="similarity">
    <text evidence="2">Belongs to the potassium channel family. Plant (TC 1.A.1.4) subfamily.</text>
</comment>
<dbReference type="CDD" id="cd00038">
    <property type="entry name" value="CAP_ED"/>
    <property type="match status" value="1"/>
</dbReference>
<keyword evidence="4 10" id="KW-0812">Transmembrane</keyword>
<dbReference type="InterPro" id="IPR036770">
    <property type="entry name" value="Ankyrin_rpt-contain_sf"/>
</dbReference>
<dbReference type="FunFam" id="1.10.287.70:FF:000123">
    <property type="entry name" value="Potassium channel KAT3"/>
    <property type="match status" value="1"/>
</dbReference>
<evidence type="ECO:0000256" key="3">
    <source>
        <dbReference type="ARBA" id="ARBA00022448"/>
    </source>
</evidence>
<evidence type="ECO:0000313" key="13">
    <source>
        <dbReference type="Proteomes" id="UP001530377"/>
    </source>
</evidence>
<dbReference type="Pfam" id="PF13637">
    <property type="entry name" value="Ank_4"/>
    <property type="match status" value="1"/>
</dbReference>
<gene>
    <name evidence="12" type="ORF">ACHAXA_010121</name>
</gene>
<comment type="caution">
    <text evidence="12">The sequence shown here is derived from an EMBL/GenBank/DDBJ whole genome shotgun (WGS) entry which is preliminary data.</text>
</comment>
<reference evidence="12 13" key="1">
    <citation type="submission" date="2024-10" db="EMBL/GenBank/DDBJ databases">
        <title>Updated reference genomes for cyclostephanoid diatoms.</title>
        <authorList>
            <person name="Roberts W.R."/>
            <person name="Alverson A.J."/>
        </authorList>
    </citation>
    <scope>NUCLEOTIDE SEQUENCE [LARGE SCALE GENOMIC DNA]</scope>
    <source>
        <strain evidence="12 13">AJA228-03</strain>
    </source>
</reference>
<dbReference type="SMART" id="SM00248">
    <property type="entry name" value="ANK"/>
    <property type="match status" value="5"/>
</dbReference>
<dbReference type="Gene3D" id="1.25.40.20">
    <property type="entry name" value="Ankyrin repeat-containing domain"/>
    <property type="match status" value="2"/>
</dbReference>
<evidence type="ECO:0000256" key="7">
    <source>
        <dbReference type="ARBA" id="ARBA00023136"/>
    </source>
</evidence>
<evidence type="ECO:0000256" key="10">
    <source>
        <dbReference type="SAM" id="Phobius"/>
    </source>
</evidence>
<dbReference type="InterPro" id="IPR003938">
    <property type="entry name" value="K_chnl_volt-dep_EAG/ELK/ERG"/>
</dbReference>
<keyword evidence="8" id="KW-0407">Ion channel</keyword>
<dbReference type="PROSITE" id="PS50042">
    <property type="entry name" value="CNMP_BINDING_3"/>
    <property type="match status" value="1"/>
</dbReference>
<dbReference type="AlphaFoldDB" id="A0ABD3RXT8"/>
<dbReference type="PANTHER" id="PTHR45743">
    <property type="entry name" value="POTASSIUM CHANNEL AKT1"/>
    <property type="match status" value="1"/>
</dbReference>
<evidence type="ECO:0000313" key="12">
    <source>
        <dbReference type="EMBL" id="KAL3817001.1"/>
    </source>
</evidence>
<organism evidence="12 13">
    <name type="scientific">Cyclostephanos tholiformis</name>
    <dbReference type="NCBI Taxonomy" id="382380"/>
    <lineage>
        <taxon>Eukaryota</taxon>
        <taxon>Sar</taxon>
        <taxon>Stramenopiles</taxon>
        <taxon>Ochrophyta</taxon>
        <taxon>Bacillariophyta</taxon>
        <taxon>Coscinodiscophyceae</taxon>
        <taxon>Thalassiosirophycidae</taxon>
        <taxon>Stephanodiscales</taxon>
        <taxon>Stephanodiscaceae</taxon>
        <taxon>Cyclostephanos</taxon>
    </lineage>
</organism>
<protein>
    <recommendedName>
        <fullName evidence="11">Cyclic nucleotide-binding domain-containing protein</fullName>
    </recommendedName>
</protein>
<dbReference type="InterPro" id="IPR045319">
    <property type="entry name" value="KAT/AKT"/>
</dbReference>
<dbReference type="InterPro" id="IPR014710">
    <property type="entry name" value="RmlC-like_jellyroll"/>
</dbReference>
<dbReference type="InterPro" id="IPR000595">
    <property type="entry name" value="cNMP-bd_dom"/>
</dbReference>
<feature type="domain" description="Cyclic nucleotide-binding" evidence="11">
    <location>
        <begin position="382"/>
        <end position="521"/>
    </location>
</feature>
<keyword evidence="6" id="KW-0406">Ion transport</keyword>
<feature type="transmembrane region" description="Helical" evidence="10">
    <location>
        <begin position="216"/>
        <end position="236"/>
    </location>
</feature>
<feature type="repeat" description="ANK" evidence="9">
    <location>
        <begin position="665"/>
        <end position="697"/>
    </location>
</feature>
<evidence type="ECO:0000256" key="8">
    <source>
        <dbReference type="ARBA" id="ARBA00023303"/>
    </source>
</evidence>
<comment type="subcellular location">
    <subcellularLocation>
        <location evidence="1">Membrane</location>
        <topology evidence="1">Multi-pass membrane protein</topology>
    </subcellularLocation>
</comment>
<dbReference type="InterPro" id="IPR018490">
    <property type="entry name" value="cNMP-bd_dom_sf"/>
</dbReference>
<dbReference type="GO" id="GO:0034220">
    <property type="term" value="P:monoatomic ion transmembrane transport"/>
    <property type="evidence" value="ECO:0007669"/>
    <property type="project" value="UniProtKB-KW"/>
</dbReference>
<feature type="repeat" description="ANK" evidence="9">
    <location>
        <begin position="632"/>
        <end position="664"/>
    </location>
</feature>
<dbReference type="PROSITE" id="PS50297">
    <property type="entry name" value="ANK_REP_REGION"/>
    <property type="match status" value="2"/>
</dbReference>
<dbReference type="InterPro" id="IPR005821">
    <property type="entry name" value="Ion_trans_dom"/>
</dbReference>
<dbReference type="Proteomes" id="UP001530377">
    <property type="component" value="Unassembled WGS sequence"/>
</dbReference>
<evidence type="ECO:0000256" key="5">
    <source>
        <dbReference type="ARBA" id="ARBA00022989"/>
    </source>
</evidence>
<dbReference type="Gene3D" id="2.60.120.10">
    <property type="entry name" value="Jelly Rolls"/>
    <property type="match status" value="1"/>
</dbReference>
<feature type="transmembrane region" description="Helical" evidence="10">
    <location>
        <begin position="137"/>
        <end position="157"/>
    </location>
</feature>
<accession>A0ABD3RXT8</accession>
<dbReference type="SUPFAM" id="SSF81324">
    <property type="entry name" value="Voltage-gated potassium channels"/>
    <property type="match status" value="1"/>
</dbReference>
<sequence length="795" mass="89848">MKIPGRRPHKGQTNALVIYLEKNMGGARLTTENTERDILRMREEISSGLPVIFPWTTGYKSWWVFTVFAAAFTAFLETFQIAFSSGWSPTSGSAILDYIMISVFSIDMIVNFNLAYYDNRSKLVYDRRDIARNYMKFWFWIDLVGVFPFYIVALAIAGKVGAESTMSYQDPLNLLRLFKLARLVRLHRVLTFFSIIKYSRKISFVAYTLMRNFSAAVFWCHLWACIMFFIARQYNFDPDNTWIGSVNSDMSGFERYILSLYWSVVTFSTTGYGDWSPVNSIEQIFCIIYLMLNVVIMAWVIGSITLLIVKNDQQTSLYRDTLHMLYKYSTLHGFDDKLVKRLKTQLRLGFKNRDIADEQVLRFFPAAVRRKILRRLYMPSLLSTNLMKGTRQQFVDSFLSHCSVEIFSPGEELLHRGSISSDLYLLMEGTVEVSQSTEDELLIKDELLDTASISQMPSLNDEISETDYSSSGGVARNRKFRKSGEFLNELCFFTESPESDTIRTRTACKVLVMSRSHYKDIAADHPGSAGVVLRNLLSKFGDLRKGLDQMKSLARNVGMGRLVSWADDIEDAQDEVHNEKSVAVIRELIEMHISKQKDEHTTWFCFAASRGDTATISTMCDQGFDPNSSDYDKRTALMIASMKGNEGVVVKLLGYHANPNLTDVHGNSALFEAVKNNHEDVIEILLEHGAELSMSGSLAATTLCQAVDDGDILMLKRLVMAKIQVNASDYDKRTAAHIAASEGNVTALKLLVEAGADLSQEDRWGNTVRSEAEKAKSAQVLAYLDSLNAELGKSS</sequence>
<dbReference type="InterPro" id="IPR002110">
    <property type="entry name" value="Ankyrin_rpt"/>
</dbReference>
<evidence type="ECO:0000256" key="1">
    <source>
        <dbReference type="ARBA" id="ARBA00004141"/>
    </source>
</evidence>
<feature type="transmembrane region" description="Helical" evidence="10">
    <location>
        <begin position="287"/>
        <end position="309"/>
    </location>
</feature>
<dbReference type="Pfam" id="PF12796">
    <property type="entry name" value="Ank_2"/>
    <property type="match status" value="1"/>
</dbReference>
<feature type="repeat" description="ANK" evidence="9">
    <location>
        <begin position="731"/>
        <end position="763"/>
    </location>
</feature>
<feature type="transmembrane region" description="Helical" evidence="10">
    <location>
        <begin position="95"/>
        <end position="116"/>
    </location>
</feature>
<proteinExistence type="inferred from homology"/>